<comment type="pathway">
    <text evidence="2">Protein modification; protein ubiquitination.</text>
</comment>
<evidence type="ECO:0000313" key="6">
    <source>
        <dbReference type="Proteomes" id="UP001472677"/>
    </source>
</evidence>
<accession>A0ABR2B6R8</accession>
<organism evidence="5 6">
    <name type="scientific">Hibiscus sabdariffa</name>
    <name type="common">roselle</name>
    <dbReference type="NCBI Taxonomy" id="183260"/>
    <lineage>
        <taxon>Eukaryota</taxon>
        <taxon>Viridiplantae</taxon>
        <taxon>Streptophyta</taxon>
        <taxon>Embryophyta</taxon>
        <taxon>Tracheophyta</taxon>
        <taxon>Spermatophyta</taxon>
        <taxon>Magnoliopsida</taxon>
        <taxon>eudicotyledons</taxon>
        <taxon>Gunneridae</taxon>
        <taxon>Pentapetalae</taxon>
        <taxon>rosids</taxon>
        <taxon>malvids</taxon>
        <taxon>Malvales</taxon>
        <taxon>Malvaceae</taxon>
        <taxon>Malvoideae</taxon>
        <taxon>Hibiscus</taxon>
    </lineage>
</organism>
<evidence type="ECO:0000313" key="5">
    <source>
        <dbReference type="EMBL" id="KAK8502638.1"/>
    </source>
</evidence>
<dbReference type="Proteomes" id="UP001472677">
    <property type="component" value="Unassembled WGS sequence"/>
</dbReference>
<dbReference type="InterPro" id="IPR038920">
    <property type="entry name" value="At3g05675-like"/>
</dbReference>
<evidence type="ECO:0000256" key="2">
    <source>
        <dbReference type="ARBA" id="ARBA00004906"/>
    </source>
</evidence>
<dbReference type="PANTHER" id="PTHR31060:SF3">
    <property type="entry name" value="OS04G0579700 PROTEIN"/>
    <property type="match status" value="1"/>
</dbReference>
<name>A0ABR2B6R8_9ROSI</name>
<comment type="function">
    <text evidence="1">May act as a substrate-specific adapter of an E3 ubiquitin-protein ligase complex (CUL3-RBX1-BTB) which mediates the ubiquitination and subsequent proteasomal degradation of target proteins.</text>
</comment>
<evidence type="ECO:0000259" key="4">
    <source>
        <dbReference type="Pfam" id="PF25553"/>
    </source>
</evidence>
<dbReference type="InterPro" id="IPR058039">
    <property type="entry name" value="At3g05675-like_ankyrin"/>
</dbReference>
<sequence length="103" mass="11744">MKWLVFKMLGENSSHNDLRKQSLYSASGDRRKLLRQYFVRAASADLQDASQSELPDAHSKVPVAHRYEISRATARLFVGTGKGQLLASKEVRRLLLQTWLVPF</sequence>
<comment type="caution">
    <text evidence="5">The sequence shown here is derived from an EMBL/GenBank/DDBJ whole genome shotgun (WGS) entry which is preliminary data.</text>
</comment>
<reference evidence="5 6" key="1">
    <citation type="journal article" date="2024" name="G3 (Bethesda)">
        <title>Genome assembly of Hibiscus sabdariffa L. provides insights into metabolisms of medicinal natural products.</title>
        <authorList>
            <person name="Kim T."/>
        </authorList>
    </citation>
    <scope>NUCLEOTIDE SEQUENCE [LARGE SCALE GENOMIC DNA]</scope>
    <source>
        <strain evidence="5">TK-2024</strain>
        <tissue evidence="5">Old leaves</tissue>
    </source>
</reference>
<proteinExistence type="predicted"/>
<evidence type="ECO:0000256" key="1">
    <source>
        <dbReference type="ARBA" id="ARBA00002668"/>
    </source>
</evidence>
<keyword evidence="3" id="KW-0833">Ubl conjugation pathway</keyword>
<protein>
    <recommendedName>
        <fullName evidence="4">At3g05675-like ankyrin-like domain-containing protein</fullName>
    </recommendedName>
</protein>
<evidence type="ECO:0000256" key="3">
    <source>
        <dbReference type="ARBA" id="ARBA00022786"/>
    </source>
</evidence>
<feature type="domain" description="At3g05675-like ankyrin-like" evidence="4">
    <location>
        <begin position="49"/>
        <end position="102"/>
    </location>
</feature>
<dbReference type="Pfam" id="PF25553">
    <property type="entry name" value="BTB-POZ_ANK-like"/>
    <property type="match status" value="1"/>
</dbReference>
<keyword evidence="6" id="KW-1185">Reference proteome</keyword>
<dbReference type="PANTHER" id="PTHR31060">
    <property type="entry name" value="OSJNBA0011J08.25 PROTEIN-RELATED"/>
    <property type="match status" value="1"/>
</dbReference>
<gene>
    <name evidence="5" type="ORF">V6N12_073130</name>
</gene>
<dbReference type="EMBL" id="JBBPBM010000164">
    <property type="protein sequence ID" value="KAK8502638.1"/>
    <property type="molecule type" value="Genomic_DNA"/>
</dbReference>